<gene>
    <name evidence="2" type="ORF">F5897_001243</name>
</gene>
<dbReference type="Pfam" id="PF26572">
    <property type="entry name" value="DUF8185"/>
    <property type="match status" value="1"/>
</dbReference>
<dbReference type="EMBL" id="JACIFD010000012">
    <property type="protein sequence ID" value="MBB4071920.1"/>
    <property type="molecule type" value="Genomic_DNA"/>
</dbReference>
<proteinExistence type="predicted"/>
<evidence type="ECO:0000259" key="1">
    <source>
        <dbReference type="Pfam" id="PF26572"/>
    </source>
</evidence>
<dbReference type="Proteomes" id="UP000571183">
    <property type="component" value="Unassembled WGS sequence"/>
</dbReference>
<sequence length="241" mass="25038">MPKSIMLLDANAVPDLKVYLARLQNAQVDRVLVQVVRHGGGVSAVFAGALLAPESLLDKTPTVLAEKAYRVRVNAEAAESGPRLGLSSPESPESPQPELVLNEVYPLAALNERLAHLQRTGANVMQLPPAATTASWAGVTAPLGGWQAEGQIAASSLQQVAQQGAARIAAALPTAPGQAIVNSLRAEVWGAPMLPGVPAGAAFALAHLGFLEGAENARLLRHGNWVRIATSRGSAVVRQGL</sequence>
<comment type="caution">
    <text evidence="2">The sequence shown here is derived from an EMBL/GenBank/DDBJ whole genome shotgun (WGS) entry which is preliminary data.</text>
</comment>
<dbReference type="AlphaFoldDB" id="A0A840DGQ7"/>
<protein>
    <recommendedName>
        <fullName evidence="1">DUF8185 domain-containing protein</fullName>
    </recommendedName>
</protein>
<dbReference type="InterPro" id="IPR058498">
    <property type="entry name" value="DUF8185"/>
</dbReference>
<dbReference type="RefSeq" id="WP_183304869.1">
    <property type="nucleotide sequence ID" value="NZ_JACIFD010000012.1"/>
</dbReference>
<reference evidence="2" key="1">
    <citation type="submission" date="2020-08" db="EMBL/GenBank/DDBJ databases">
        <title>Sequencing the genomes of 1000 actinobacteria strains.</title>
        <authorList>
            <person name="Klenk H.-P."/>
        </authorList>
    </citation>
    <scope>NUCLEOTIDE SEQUENCE [LARGE SCALE GENOMIC DNA]</scope>
    <source>
        <strain evidence="2">DSM 27064</strain>
    </source>
</reference>
<feature type="domain" description="DUF8185" evidence="1">
    <location>
        <begin position="142"/>
        <end position="240"/>
    </location>
</feature>
<accession>A0A840DGQ7</accession>
<keyword evidence="3" id="KW-1185">Reference proteome</keyword>
<name>A0A840DGQ7_9MICO</name>
<evidence type="ECO:0000313" key="3">
    <source>
        <dbReference type="Proteomes" id="UP000571183"/>
    </source>
</evidence>
<organism evidence="2 3">
    <name type="scientific">Canibacter oris</name>
    <dbReference type="NCBI Taxonomy" id="1365628"/>
    <lineage>
        <taxon>Bacteria</taxon>
        <taxon>Bacillati</taxon>
        <taxon>Actinomycetota</taxon>
        <taxon>Actinomycetes</taxon>
        <taxon>Micrococcales</taxon>
        <taxon>Microbacteriaceae</taxon>
        <taxon>Canibacter</taxon>
    </lineage>
</organism>
<evidence type="ECO:0000313" key="2">
    <source>
        <dbReference type="EMBL" id="MBB4071920.1"/>
    </source>
</evidence>